<evidence type="ECO:0000313" key="1">
    <source>
        <dbReference type="EMBL" id="KAK7693419.1"/>
    </source>
</evidence>
<accession>A0AAW0GNI7</accession>
<keyword evidence="2" id="KW-1185">Reference proteome</keyword>
<protein>
    <submittedName>
        <fullName evidence="1">Uncharacterized protein</fullName>
    </submittedName>
</protein>
<comment type="caution">
    <text evidence="1">The sequence shown here is derived from an EMBL/GenBank/DDBJ whole genome shotgun (WGS) entry which is preliminary data.</text>
</comment>
<gene>
    <name evidence="1" type="ORF">QCA50_002987</name>
</gene>
<sequence length="126" mass="14118">MRTLALTASRRHILEVCAVGFALARRREVLIPGAMKRPALDFLLALPGNVSTQFGERETQTSLSLARLEVNHLDGLMFVPLVSPEGYLSRGPRKGRHWTPSLLGALLGKRNTNLRQTFDILRWVET</sequence>
<reference evidence="1 2" key="1">
    <citation type="submission" date="2022-09" db="EMBL/GenBank/DDBJ databases">
        <authorList>
            <person name="Palmer J.M."/>
        </authorList>
    </citation>
    <scope>NUCLEOTIDE SEQUENCE [LARGE SCALE GENOMIC DNA]</scope>
    <source>
        <strain evidence="1 2">DSM 7382</strain>
    </source>
</reference>
<dbReference type="Proteomes" id="UP001385951">
    <property type="component" value="Unassembled WGS sequence"/>
</dbReference>
<organism evidence="1 2">
    <name type="scientific">Cerrena zonata</name>
    <dbReference type="NCBI Taxonomy" id="2478898"/>
    <lineage>
        <taxon>Eukaryota</taxon>
        <taxon>Fungi</taxon>
        <taxon>Dikarya</taxon>
        <taxon>Basidiomycota</taxon>
        <taxon>Agaricomycotina</taxon>
        <taxon>Agaricomycetes</taxon>
        <taxon>Polyporales</taxon>
        <taxon>Cerrenaceae</taxon>
        <taxon>Cerrena</taxon>
    </lineage>
</organism>
<proteinExistence type="predicted"/>
<name>A0AAW0GNI7_9APHY</name>
<evidence type="ECO:0000313" key="2">
    <source>
        <dbReference type="Proteomes" id="UP001385951"/>
    </source>
</evidence>
<dbReference type="EMBL" id="JASBNA010000003">
    <property type="protein sequence ID" value="KAK7693419.1"/>
    <property type="molecule type" value="Genomic_DNA"/>
</dbReference>
<dbReference type="AlphaFoldDB" id="A0AAW0GNI7"/>